<sequence length="204" mass="22424">MAKAKAARMLLQENVEWITYALEKVPRSTMTLEGPREVTEVMMKQEAQASTGILPAVWIRNREETSAEKENSTVRDVLRVLLGKGLYSEGETPARTESTDIYGATPPILAPAMRPEDVPLPTVEDREMTEAPEPTGNIGTPASGATFSILEVLIVHGIDMITAGRQPKEALEQTVQETTRVIGERAETCDEEELRALKAHGEKL</sequence>
<comment type="caution">
    <text evidence="2">The sequence shown here is derived from an EMBL/GenBank/DDBJ whole genome shotgun (WGS) entry which is preliminary data.</text>
</comment>
<accession>A0AA40DKR7</accession>
<dbReference type="Proteomes" id="UP001172102">
    <property type="component" value="Unassembled WGS sequence"/>
</dbReference>
<evidence type="ECO:0000256" key="1">
    <source>
        <dbReference type="SAM" id="MobiDB-lite"/>
    </source>
</evidence>
<name>A0AA40DKR7_9PEZI</name>
<proteinExistence type="predicted"/>
<dbReference type="AlphaFoldDB" id="A0AA40DKR7"/>
<keyword evidence="3" id="KW-1185">Reference proteome</keyword>
<reference evidence="2" key="1">
    <citation type="submission" date="2023-06" db="EMBL/GenBank/DDBJ databases">
        <title>Genome-scale phylogeny and comparative genomics of the fungal order Sordariales.</title>
        <authorList>
            <consortium name="Lawrence Berkeley National Laboratory"/>
            <person name="Hensen N."/>
            <person name="Bonometti L."/>
            <person name="Westerberg I."/>
            <person name="Brannstrom I.O."/>
            <person name="Guillou S."/>
            <person name="Cros-Aarteil S."/>
            <person name="Calhoun S."/>
            <person name="Haridas S."/>
            <person name="Kuo A."/>
            <person name="Mondo S."/>
            <person name="Pangilinan J."/>
            <person name="Riley R."/>
            <person name="Labutti K."/>
            <person name="Andreopoulos B."/>
            <person name="Lipzen A."/>
            <person name="Chen C."/>
            <person name="Yanf M."/>
            <person name="Daum C."/>
            <person name="Ng V."/>
            <person name="Clum A."/>
            <person name="Steindorff A."/>
            <person name="Ohm R."/>
            <person name="Martin F."/>
            <person name="Silar P."/>
            <person name="Natvig D."/>
            <person name="Lalanne C."/>
            <person name="Gautier V."/>
            <person name="Ament-Velasquez S.L."/>
            <person name="Kruys A."/>
            <person name="Hutchinson M.I."/>
            <person name="Powell A.J."/>
            <person name="Barry K."/>
            <person name="Miller A.N."/>
            <person name="Grigoriev I.V."/>
            <person name="Debuchy R."/>
            <person name="Gladieux P."/>
            <person name="Thoren M.H."/>
            <person name="Johannesson H."/>
        </authorList>
    </citation>
    <scope>NUCLEOTIDE SEQUENCE</scope>
    <source>
        <strain evidence="2">SMH4607-1</strain>
    </source>
</reference>
<evidence type="ECO:0000313" key="2">
    <source>
        <dbReference type="EMBL" id="KAK0707314.1"/>
    </source>
</evidence>
<gene>
    <name evidence="2" type="ORF">B0H67DRAFT_647509</name>
</gene>
<dbReference type="EMBL" id="JAUKUA010000006">
    <property type="protein sequence ID" value="KAK0707314.1"/>
    <property type="molecule type" value="Genomic_DNA"/>
</dbReference>
<protein>
    <submittedName>
        <fullName evidence="2">Uncharacterized protein</fullName>
    </submittedName>
</protein>
<organism evidence="2 3">
    <name type="scientific">Lasiosphaeris hirsuta</name>
    <dbReference type="NCBI Taxonomy" id="260670"/>
    <lineage>
        <taxon>Eukaryota</taxon>
        <taxon>Fungi</taxon>
        <taxon>Dikarya</taxon>
        <taxon>Ascomycota</taxon>
        <taxon>Pezizomycotina</taxon>
        <taxon>Sordariomycetes</taxon>
        <taxon>Sordariomycetidae</taxon>
        <taxon>Sordariales</taxon>
        <taxon>Lasiosphaeriaceae</taxon>
        <taxon>Lasiosphaeris</taxon>
    </lineage>
</organism>
<feature type="region of interest" description="Disordered" evidence="1">
    <location>
        <begin position="90"/>
        <end position="116"/>
    </location>
</feature>
<evidence type="ECO:0000313" key="3">
    <source>
        <dbReference type="Proteomes" id="UP001172102"/>
    </source>
</evidence>